<evidence type="ECO:0000313" key="3">
    <source>
        <dbReference type="EMBL" id="TFW19348.1"/>
    </source>
</evidence>
<feature type="chain" id="PRO_5021433717" evidence="1">
    <location>
        <begin position="27"/>
        <end position="459"/>
    </location>
</feature>
<accession>A0A4Y9SB73</accession>
<keyword evidence="4" id="KW-1185">Reference proteome</keyword>
<proteinExistence type="predicted"/>
<comment type="caution">
    <text evidence="3">The sequence shown here is derived from an EMBL/GenBank/DDBJ whole genome shotgun (WGS) entry which is preliminary data.</text>
</comment>
<reference evidence="3 4" key="1">
    <citation type="submission" date="2019-03" db="EMBL/GenBank/DDBJ databases">
        <title>Draft Genome Sequence of Massilia arenosa sp. nov., a Novel Massilia Species Isolated from a Sandy-loam Maize Soil.</title>
        <authorList>
            <person name="Raths R."/>
            <person name="Peta V."/>
            <person name="Bucking H."/>
        </authorList>
    </citation>
    <scope>NUCLEOTIDE SEQUENCE [LARGE SCALE GENOMIC DNA]</scope>
    <source>
        <strain evidence="3 4">MC02</strain>
    </source>
</reference>
<dbReference type="SMART" id="SM00642">
    <property type="entry name" value="Aamy"/>
    <property type="match status" value="1"/>
</dbReference>
<gene>
    <name evidence="3" type="ORF">E4L96_12000</name>
</gene>
<keyword evidence="3" id="KW-0456">Lyase</keyword>
<dbReference type="SUPFAM" id="SSF51445">
    <property type="entry name" value="(Trans)glycosidases"/>
    <property type="match status" value="1"/>
</dbReference>
<feature type="signal peptide" evidence="1">
    <location>
        <begin position="1"/>
        <end position="26"/>
    </location>
</feature>
<sequence length="459" mass="52531">MIHHRARRGVLAVLLGLAALAVTAHAANPYQPVPYVQFQHPEWSQDATIYQINTRQFTAEGSFRAAEKELPRLKKLGVGILWLMPIHPIGEKNRKGPLGSPYAVRDYRAVNPELGTLADLKHFVDRAHALGMHVILDWVGNHTSWDNVLRTTHPEWYDNDAKGQPRPTPWYDWDDIIDLDYSQPALRKYMTESMAYWVRDVGVDGYRVDAAGLVPQDFWDNASRELRVIKPVFMLAEWESRDMHAKAFDATYSWSWFDAMKNLAEGRADATSLHAYYAWNDKFYPREAYRLLGTSNHDKNSWEGTEFDIFGPATDSTIVFSFVSAGIPMLYNGQEAGNRKRLAFFERDPIVWQPSPYADLYRRLIALKKHNRALWNGAAGGRMEQVKNSDEKKIFSFVRAQGSQKVFAVFNFSAQPVHASFKDGPQIGTWRDFTTNATVRVDSATTFDLAPWSYKLFTQ</sequence>
<dbReference type="Pfam" id="PF00128">
    <property type="entry name" value="Alpha-amylase"/>
    <property type="match status" value="1"/>
</dbReference>
<evidence type="ECO:0000256" key="1">
    <source>
        <dbReference type="SAM" id="SignalP"/>
    </source>
</evidence>
<dbReference type="Gene3D" id="2.60.40.1180">
    <property type="entry name" value="Golgi alpha-mannosidase II"/>
    <property type="match status" value="1"/>
</dbReference>
<keyword evidence="1" id="KW-0732">Signal</keyword>
<organism evidence="3 4">
    <name type="scientific">Zemynaea arenosa</name>
    <dbReference type="NCBI Taxonomy" id="2561931"/>
    <lineage>
        <taxon>Bacteria</taxon>
        <taxon>Pseudomonadati</taxon>
        <taxon>Pseudomonadota</taxon>
        <taxon>Betaproteobacteria</taxon>
        <taxon>Burkholderiales</taxon>
        <taxon>Oxalobacteraceae</taxon>
        <taxon>Telluria group</taxon>
        <taxon>Zemynaea</taxon>
    </lineage>
</organism>
<evidence type="ECO:0000313" key="4">
    <source>
        <dbReference type="Proteomes" id="UP000298438"/>
    </source>
</evidence>
<dbReference type="InterPro" id="IPR032091">
    <property type="entry name" value="Malt_amylase-like_C"/>
</dbReference>
<dbReference type="EMBL" id="SPVF01000148">
    <property type="protein sequence ID" value="TFW19348.1"/>
    <property type="molecule type" value="Genomic_DNA"/>
</dbReference>
<dbReference type="Gene3D" id="3.20.20.80">
    <property type="entry name" value="Glycosidases"/>
    <property type="match status" value="1"/>
</dbReference>
<dbReference type="InterPro" id="IPR017853">
    <property type="entry name" value="GH"/>
</dbReference>
<dbReference type="AlphaFoldDB" id="A0A4Y9SB73"/>
<feature type="domain" description="Glycosyl hydrolase family 13 catalytic" evidence="2">
    <location>
        <begin position="51"/>
        <end position="368"/>
    </location>
</feature>
<dbReference type="GO" id="GO:0005975">
    <property type="term" value="P:carbohydrate metabolic process"/>
    <property type="evidence" value="ECO:0007669"/>
    <property type="project" value="InterPro"/>
</dbReference>
<dbReference type="SUPFAM" id="SSF51011">
    <property type="entry name" value="Glycosyl hydrolase domain"/>
    <property type="match status" value="1"/>
</dbReference>
<dbReference type="OrthoDB" id="9805159at2"/>
<name>A0A4Y9SB73_9BURK</name>
<dbReference type="InterPro" id="IPR006047">
    <property type="entry name" value="GH13_cat_dom"/>
</dbReference>
<evidence type="ECO:0000259" key="2">
    <source>
        <dbReference type="SMART" id="SM00642"/>
    </source>
</evidence>
<dbReference type="PANTHER" id="PTHR47786">
    <property type="entry name" value="ALPHA-1,4-GLUCAN:MALTOSE-1-PHOSPHATE MALTOSYLTRANSFERASE"/>
    <property type="match status" value="1"/>
</dbReference>
<protein>
    <submittedName>
        <fullName evidence="3">Alpha-amlyase</fullName>
    </submittedName>
</protein>
<dbReference type="Proteomes" id="UP000298438">
    <property type="component" value="Unassembled WGS sequence"/>
</dbReference>
<dbReference type="CDD" id="cd11313">
    <property type="entry name" value="AmyAc_arch_bac_AmyA"/>
    <property type="match status" value="1"/>
</dbReference>
<dbReference type="Pfam" id="PF16657">
    <property type="entry name" value="Malt_amylase_C"/>
    <property type="match status" value="1"/>
</dbReference>
<dbReference type="GO" id="GO:0016829">
    <property type="term" value="F:lyase activity"/>
    <property type="evidence" value="ECO:0007669"/>
    <property type="project" value="UniProtKB-KW"/>
</dbReference>
<dbReference type="RefSeq" id="WP_135207461.1">
    <property type="nucleotide sequence ID" value="NZ_SPVF01000148.1"/>
</dbReference>
<dbReference type="PANTHER" id="PTHR47786:SF2">
    <property type="entry name" value="GLYCOSYL HYDROLASE FAMILY 13 CATALYTIC DOMAIN-CONTAINING PROTEIN"/>
    <property type="match status" value="1"/>
</dbReference>
<dbReference type="InterPro" id="IPR013780">
    <property type="entry name" value="Glyco_hydro_b"/>
</dbReference>